<dbReference type="RefSeq" id="WP_184302379.1">
    <property type="nucleotide sequence ID" value="NZ_JACHLP010000007.1"/>
</dbReference>
<proteinExistence type="predicted"/>
<evidence type="ECO:0000313" key="2">
    <source>
        <dbReference type="Proteomes" id="UP000562027"/>
    </source>
</evidence>
<name>A0A840LA74_9BURK</name>
<dbReference type="Proteomes" id="UP000562027">
    <property type="component" value="Unassembled WGS sequence"/>
</dbReference>
<organism evidence="1 2">
    <name type="scientific">Roseateles oligotrophus</name>
    <dbReference type="NCBI Taxonomy" id="1769250"/>
    <lineage>
        <taxon>Bacteria</taxon>
        <taxon>Pseudomonadati</taxon>
        <taxon>Pseudomonadota</taxon>
        <taxon>Betaproteobacteria</taxon>
        <taxon>Burkholderiales</taxon>
        <taxon>Sphaerotilaceae</taxon>
        <taxon>Roseateles</taxon>
    </lineage>
</organism>
<accession>A0A840LA74</accession>
<dbReference type="InterPro" id="IPR009752">
    <property type="entry name" value="Phage_Mu_GpJ"/>
</dbReference>
<reference evidence="1 2" key="1">
    <citation type="submission" date="2020-08" db="EMBL/GenBank/DDBJ databases">
        <title>Functional genomics of gut bacteria from endangered species of beetles.</title>
        <authorList>
            <person name="Carlos-Shanley C."/>
        </authorList>
    </citation>
    <scope>NUCLEOTIDE SEQUENCE [LARGE SCALE GENOMIC DNA]</scope>
    <source>
        <strain evidence="1 2">S00239</strain>
    </source>
</reference>
<dbReference type="EMBL" id="JACHLP010000007">
    <property type="protein sequence ID" value="MBB4845026.1"/>
    <property type="molecule type" value="Genomic_DNA"/>
</dbReference>
<dbReference type="AlphaFoldDB" id="A0A840LA74"/>
<comment type="caution">
    <text evidence="1">The sequence shown here is derived from an EMBL/GenBank/DDBJ whole genome shotgun (WGS) entry which is preliminary data.</text>
</comment>
<gene>
    <name evidence="1" type="ORF">HNP55_003572</name>
</gene>
<sequence>MNYATVQDMIDRFGELELIQLTAGAGAVVVDATKLERMLADAQAHIDGYVGLVYALPLLGCVKPAPTPQQPTATELVPPPLLVRMACDVARYYLYDQVAPEHEVFVRFKTAQRDLEAIAAGKAVLACPWGGEPGPQITGAVSGECEVMHSFSPRYITDDSLAGYR</sequence>
<evidence type="ECO:0000313" key="1">
    <source>
        <dbReference type="EMBL" id="MBB4845026.1"/>
    </source>
</evidence>
<keyword evidence="2" id="KW-1185">Reference proteome</keyword>
<dbReference type="Pfam" id="PF07030">
    <property type="entry name" value="Phage_Mu_Gp36"/>
    <property type="match status" value="1"/>
</dbReference>
<protein>
    <submittedName>
        <fullName evidence="1">Phage gp36-like protein</fullName>
    </submittedName>
</protein>